<evidence type="ECO:0000313" key="3">
    <source>
        <dbReference type="Proteomes" id="UP000594262"/>
    </source>
</evidence>
<evidence type="ECO:0000313" key="2">
    <source>
        <dbReference type="EnsemblMetazoa" id="CLYHEMP018044.1"/>
    </source>
</evidence>
<dbReference type="AlphaFoldDB" id="A0A7M6DNH9"/>
<feature type="signal peptide" evidence="1">
    <location>
        <begin position="1"/>
        <end position="19"/>
    </location>
</feature>
<protein>
    <recommendedName>
        <fullName evidence="4">Cnidarian restricted protein</fullName>
    </recommendedName>
</protein>
<dbReference type="Proteomes" id="UP000594262">
    <property type="component" value="Unplaced"/>
</dbReference>
<sequence>MRKVLQQISVLLIVGYCMPFRCLNAMSNTGNVGGLKTTTTTTTIDPGSSVDELCKKQPEFCKKLKMLAAMQKSKKHLLSSSILDAIKNKTKSMQPVTTMSPSIMQKANVVKTKLKKSMRLMRLKSLGSKLVIT</sequence>
<accession>A0A7M6DNH9</accession>
<keyword evidence="3" id="KW-1185">Reference proteome</keyword>
<feature type="chain" id="PRO_5029579148" description="Cnidarian restricted protein" evidence="1">
    <location>
        <begin position="20"/>
        <end position="133"/>
    </location>
</feature>
<keyword evidence="1" id="KW-0732">Signal</keyword>
<proteinExistence type="predicted"/>
<organism evidence="2 3">
    <name type="scientific">Clytia hemisphaerica</name>
    <dbReference type="NCBI Taxonomy" id="252671"/>
    <lineage>
        <taxon>Eukaryota</taxon>
        <taxon>Metazoa</taxon>
        <taxon>Cnidaria</taxon>
        <taxon>Hydrozoa</taxon>
        <taxon>Hydroidolina</taxon>
        <taxon>Leptothecata</taxon>
        <taxon>Obeliida</taxon>
        <taxon>Clytiidae</taxon>
        <taxon>Clytia</taxon>
    </lineage>
</organism>
<evidence type="ECO:0008006" key="4">
    <source>
        <dbReference type="Google" id="ProtNLM"/>
    </source>
</evidence>
<name>A0A7M6DNH9_9CNID</name>
<dbReference type="EnsemblMetazoa" id="CLYHEMT018044.1">
    <property type="protein sequence ID" value="CLYHEMP018044.1"/>
    <property type="gene ID" value="CLYHEMG018044"/>
</dbReference>
<reference evidence="2" key="1">
    <citation type="submission" date="2021-01" db="UniProtKB">
        <authorList>
            <consortium name="EnsemblMetazoa"/>
        </authorList>
    </citation>
    <scope>IDENTIFICATION</scope>
</reference>
<evidence type="ECO:0000256" key="1">
    <source>
        <dbReference type="SAM" id="SignalP"/>
    </source>
</evidence>